<dbReference type="InterPro" id="IPR011009">
    <property type="entry name" value="Kinase-like_dom_sf"/>
</dbReference>
<feature type="domain" description="Protein kinase" evidence="7">
    <location>
        <begin position="1"/>
        <end position="310"/>
    </location>
</feature>
<dbReference type="EMBL" id="NEVH01006723">
    <property type="protein sequence ID" value="PNF37059.1"/>
    <property type="molecule type" value="Genomic_DNA"/>
</dbReference>
<dbReference type="AlphaFoldDB" id="A0A2J7R8A8"/>
<protein>
    <recommendedName>
        <fullName evidence="1">non-specific serine/threonine protein kinase</fullName>
        <ecNumber evidence="1">2.7.11.1</ecNumber>
    </recommendedName>
</protein>
<dbReference type="Pfam" id="PF00498">
    <property type="entry name" value="FHA"/>
    <property type="match status" value="1"/>
</dbReference>
<dbReference type="GO" id="GO:0004674">
    <property type="term" value="F:protein serine/threonine kinase activity"/>
    <property type="evidence" value="ECO:0007669"/>
    <property type="project" value="UniProtKB-KW"/>
</dbReference>
<dbReference type="SUPFAM" id="SSF56112">
    <property type="entry name" value="Protein kinase-like (PK-like)"/>
    <property type="match status" value="1"/>
</dbReference>
<evidence type="ECO:0000256" key="6">
    <source>
        <dbReference type="PROSITE-ProRule" id="PRU10141"/>
    </source>
</evidence>
<evidence type="ECO:0000259" key="7">
    <source>
        <dbReference type="PROSITE" id="PS50011"/>
    </source>
</evidence>
<dbReference type="Pfam" id="PF00069">
    <property type="entry name" value="Pkinase"/>
    <property type="match status" value="1"/>
</dbReference>
<evidence type="ECO:0000256" key="3">
    <source>
        <dbReference type="ARBA" id="ARBA00022777"/>
    </source>
</evidence>
<dbReference type="PROSITE" id="PS00107">
    <property type="entry name" value="PROTEIN_KINASE_ATP"/>
    <property type="match status" value="1"/>
</dbReference>
<evidence type="ECO:0000313" key="8">
    <source>
        <dbReference type="EMBL" id="PNF37059.1"/>
    </source>
</evidence>
<dbReference type="SUPFAM" id="SSF49879">
    <property type="entry name" value="SMAD/FHA domain"/>
    <property type="match status" value="1"/>
</dbReference>
<dbReference type="Gene3D" id="2.60.200.20">
    <property type="match status" value="1"/>
</dbReference>
<keyword evidence="6" id="KW-0067">ATP-binding</keyword>
<dbReference type="GO" id="GO:0005737">
    <property type="term" value="C:cytoplasm"/>
    <property type="evidence" value="ECO:0007669"/>
    <property type="project" value="TreeGrafter"/>
</dbReference>
<dbReference type="Gene3D" id="1.10.510.10">
    <property type="entry name" value="Transferase(Phosphotransferase) domain 1"/>
    <property type="match status" value="1"/>
</dbReference>
<dbReference type="PANTHER" id="PTHR44167:SF24">
    <property type="entry name" value="SERINE_THREONINE-PROTEIN KINASE CHK2"/>
    <property type="match status" value="1"/>
</dbReference>
<dbReference type="InterPro" id="IPR000253">
    <property type="entry name" value="FHA_dom"/>
</dbReference>
<evidence type="ECO:0000256" key="1">
    <source>
        <dbReference type="ARBA" id="ARBA00012513"/>
    </source>
</evidence>
<evidence type="ECO:0000256" key="2">
    <source>
        <dbReference type="ARBA" id="ARBA00022527"/>
    </source>
</evidence>
<dbReference type="InterPro" id="IPR000719">
    <property type="entry name" value="Prot_kinase_dom"/>
</dbReference>
<sequence length="450" mass="50923">MLKKSVWGLLYPLKDAFQSIELKKDDYTVGKDASCSYVIKDSQLSKIDYNLLNKKQFKISKKKDAIYLEDVGGTYVNEKKVGPGQKTVLNHNDRIAIAKSHLKVFVYLDKSRCDEESRNFPAEIGQRYLVSYPLGEGGFGEVSLIFEKDTGKRFAMKMVKKQPKLLRYIYTETKILQEINHPENILLATKGNETLIKVADFGVSKILTPGTKMDTHVGTPLYTAPEILNNTHEVYTKQVDIWSMGIVLYLCLSSQKPFGGKEDIMRAVVQFPPLFWAGISVSVTDLIKGMLKSSPTQRLRIEQVLSHQWLKDQTMRRKAHYLMWPHKPYVGDQTAPSFQRGGSYRQQPRGILQYMSPKGSETMRLPNRALQRPGIGAERYRLISPVGKQPALGTRASGDNLPVPRVQHKPAVGPSVQRSVQFRPQNGGGVRYEAVKPVKDAIHKFEKKNI</sequence>
<accession>A0A2J7R8A8</accession>
<dbReference type="EC" id="2.7.11.1" evidence="1"/>
<comment type="caution">
    <text evidence="8">The sequence shown here is derived from an EMBL/GenBank/DDBJ whole genome shotgun (WGS) entry which is preliminary data.</text>
</comment>
<dbReference type="InterPro" id="IPR008984">
    <property type="entry name" value="SMAD_FHA_dom_sf"/>
</dbReference>
<gene>
    <name evidence="8" type="ORF">B7P43_G08026</name>
</gene>
<organism evidence="8 9">
    <name type="scientific">Cryptotermes secundus</name>
    <dbReference type="NCBI Taxonomy" id="105785"/>
    <lineage>
        <taxon>Eukaryota</taxon>
        <taxon>Metazoa</taxon>
        <taxon>Ecdysozoa</taxon>
        <taxon>Arthropoda</taxon>
        <taxon>Hexapoda</taxon>
        <taxon>Insecta</taxon>
        <taxon>Pterygota</taxon>
        <taxon>Neoptera</taxon>
        <taxon>Polyneoptera</taxon>
        <taxon>Dictyoptera</taxon>
        <taxon>Blattodea</taxon>
        <taxon>Blattoidea</taxon>
        <taxon>Termitoidae</taxon>
        <taxon>Kalotermitidae</taxon>
        <taxon>Cryptotermitinae</taxon>
        <taxon>Cryptotermes</taxon>
    </lineage>
</organism>
<dbReference type="InterPro" id="IPR017441">
    <property type="entry name" value="Protein_kinase_ATP_BS"/>
</dbReference>
<dbReference type="Gene3D" id="3.30.200.20">
    <property type="entry name" value="Phosphorylase Kinase, domain 1"/>
    <property type="match status" value="1"/>
</dbReference>
<comment type="catalytic activity">
    <reaction evidence="5">
        <text>L-seryl-[protein] + ATP = O-phospho-L-seryl-[protein] + ADP + H(+)</text>
        <dbReference type="Rhea" id="RHEA:17989"/>
        <dbReference type="Rhea" id="RHEA-COMP:9863"/>
        <dbReference type="Rhea" id="RHEA-COMP:11604"/>
        <dbReference type="ChEBI" id="CHEBI:15378"/>
        <dbReference type="ChEBI" id="CHEBI:29999"/>
        <dbReference type="ChEBI" id="CHEBI:30616"/>
        <dbReference type="ChEBI" id="CHEBI:83421"/>
        <dbReference type="ChEBI" id="CHEBI:456216"/>
        <dbReference type="EC" id="2.7.11.1"/>
    </reaction>
</comment>
<reference evidence="8 9" key="1">
    <citation type="submission" date="2017-12" db="EMBL/GenBank/DDBJ databases">
        <title>Hemimetabolous genomes reveal molecular basis of termite eusociality.</title>
        <authorList>
            <person name="Harrison M.C."/>
            <person name="Jongepier E."/>
            <person name="Robertson H.M."/>
            <person name="Arning N."/>
            <person name="Bitard-Feildel T."/>
            <person name="Chao H."/>
            <person name="Childers C.P."/>
            <person name="Dinh H."/>
            <person name="Doddapaneni H."/>
            <person name="Dugan S."/>
            <person name="Gowin J."/>
            <person name="Greiner C."/>
            <person name="Han Y."/>
            <person name="Hu H."/>
            <person name="Hughes D.S.T."/>
            <person name="Huylmans A.-K."/>
            <person name="Kemena C."/>
            <person name="Kremer L.P.M."/>
            <person name="Lee S.L."/>
            <person name="Lopez-Ezquerra A."/>
            <person name="Mallet L."/>
            <person name="Monroy-Kuhn J.M."/>
            <person name="Moser A."/>
            <person name="Murali S.C."/>
            <person name="Muzny D.M."/>
            <person name="Otani S."/>
            <person name="Piulachs M.-D."/>
            <person name="Poelchau M."/>
            <person name="Qu J."/>
            <person name="Schaub F."/>
            <person name="Wada-Katsumata A."/>
            <person name="Worley K.C."/>
            <person name="Xie Q."/>
            <person name="Ylla G."/>
            <person name="Poulsen M."/>
            <person name="Gibbs R.A."/>
            <person name="Schal C."/>
            <person name="Richards S."/>
            <person name="Belles X."/>
            <person name="Korb J."/>
            <person name="Bornberg-Bauer E."/>
        </authorList>
    </citation>
    <scope>NUCLEOTIDE SEQUENCE [LARGE SCALE GENOMIC DNA]</scope>
    <source>
        <tissue evidence="8">Whole body</tissue>
    </source>
</reference>
<dbReference type="GO" id="GO:0005524">
    <property type="term" value="F:ATP binding"/>
    <property type="evidence" value="ECO:0007669"/>
    <property type="project" value="UniProtKB-UniRule"/>
</dbReference>
<evidence type="ECO:0000313" key="9">
    <source>
        <dbReference type="Proteomes" id="UP000235965"/>
    </source>
</evidence>
<proteinExistence type="predicted"/>
<keyword evidence="6" id="KW-0547">Nucleotide-binding</keyword>
<dbReference type="OrthoDB" id="40902at2759"/>
<keyword evidence="2" id="KW-0723">Serine/threonine-protein kinase</keyword>
<feature type="binding site" evidence="6">
    <location>
        <position position="161"/>
    </location>
    <ligand>
        <name>ATP</name>
        <dbReference type="ChEBI" id="CHEBI:30616"/>
    </ligand>
</feature>
<name>A0A2J7R8A8_9NEOP</name>
<comment type="catalytic activity">
    <reaction evidence="4">
        <text>L-threonyl-[protein] + ATP = O-phospho-L-threonyl-[protein] + ADP + H(+)</text>
        <dbReference type="Rhea" id="RHEA:46608"/>
        <dbReference type="Rhea" id="RHEA-COMP:11060"/>
        <dbReference type="Rhea" id="RHEA-COMP:11605"/>
        <dbReference type="ChEBI" id="CHEBI:15378"/>
        <dbReference type="ChEBI" id="CHEBI:30013"/>
        <dbReference type="ChEBI" id="CHEBI:30616"/>
        <dbReference type="ChEBI" id="CHEBI:61977"/>
        <dbReference type="ChEBI" id="CHEBI:456216"/>
        <dbReference type="EC" id="2.7.11.1"/>
    </reaction>
</comment>
<keyword evidence="3" id="KW-0808">Transferase</keyword>
<keyword evidence="3" id="KW-0418">Kinase</keyword>
<dbReference type="PANTHER" id="PTHR44167">
    <property type="entry name" value="OVARIAN-SPECIFIC SERINE/THREONINE-PROTEIN KINASE LOK-RELATED"/>
    <property type="match status" value="1"/>
</dbReference>
<dbReference type="GO" id="GO:0044773">
    <property type="term" value="P:mitotic DNA damage checkpoint signaling"/>
    <property type="evidence" value="ECO:0007669"/>
    <property type="project" value="TreeGrafter"/>
</dbReference>
<keyword evidence="9" id="KW-1185">Reference proteome</keyword>
<dbReference type="GO" id="GO:0005634">
    <property type="term" value="C:nucleus"/>
    <property type="evidence" value="ECO:0007669"/>
    <property type="project" value="TreeGrafter"/>
</dbReference>
<evidence type="ECO:0000256" key="5">
    <source>
        <dbReference type="ARBA" id="ARBA00048679"/>
    </source>
</evidence>
<evidence type="ECO:0000256" key="4">
    <source>
        <dbReference type="ARBA" id="ARBA00047899"/>
    </source>
</evidence>
<dbReference type="Proteomes" id="UP000235965">
    <property type="component" value="Unassembled WGS sequence"/>
</dbReference>
<dbReference type="PROSITE" id="PS50011">
    <property type="entry name" value="PROTEIN_KINASE_DOM"/>
    <property type="match status" value="1"/>
</dbReference>